<dbReference type="Proteomes" id="UP000078046">
    <property type="component" value="Unassembled WGS sequence"/>
</dbReference>
<dbReference type="AlphaFoldDB" id="A0A177AUJ0"/>
<gene>
    <name evidence="1" type="ORF">A3Q56_07095</name>
</gene>
<accession>A0A177AUJ0</accession>
<sequence length="124" mass="14569">MKRTTDHFKNDDDTIITINSTCNKKFKSKDDDSRDDAEITLHKMNLSTNINKINFITVLNNLYPNVTNRVKNDLLIACGFLVPTWSTNNIYKQNNLELFKLYKYRLCRHYQNIIQSVVDNFNSS</sequence>
<proteinExistence type="predicted"/>
<protein>
    <submittedName>
        <fullName evidence="1">Uncharacterized protein</fullName>
    </submittedName>
</protein>
<comment type="caution">
    <text evidence="1">The sequence shown here is derived from an EMBL/GenBank/DDBJ whole genome shotgun (WGS) entry which is preliminary data.</text>
</comment>
<reference evidence="1 2" key="1">
    <citation type="submission" date="2016-04" db="EMBL/GenBank/DDBJ databases">
        <title>The genome of Intoshia linei affirms orthonectids as highly simplified spiralians.</title>
        <authorList>
            <person name="Mikhailov K.V."/>
            <person name="Slusarev G.S."/>
            <person name="Nikitin M.A."/>
            <person name="Logacheva M.D."/>
            <person name="Penin A."/>
            <person name="Aleoshin V."/>
            <person name="Panchin Y.V."/>
        </authorList>
    </citation>
    <scope>NUCLEOTIDE SEQUENCE [LARGE SCALE GENOMIC DNA]</scope>
    <source>
        <strain evidence="1">Intl2013</strain>
        <tissue evidence="1">Whole animal</tissue>
    </source>
</reference>
<name>A0A177AUJ0_9BILA</name>
<organism evidence="1 2">
    <name type="scientific">Intoshia linei</name>
    <dbReference type="NCBI Taxonomy" id="1819745"/>
    <lineage>
        <taxon>Eukaryota</taxon>
        <taxon>Metazoa</taxon>
        <taxon>Spiralia</taxon>
        <taxon>Lophotrochozoa</taxon>
        <taxon>Mesozoa</taxon>
        <taxon>Orthonectida</taxon>
        <taxon>Rhopaluridae</taxon>
        <taxon>Intoshia</taxon>
    </lineage>
</organism>
<evidence type="ECO:0000313" key="1">
    <source>
        <dbReference type="EMBL" id="OAF65192.1"/>
    </source>
</evidence>
<keyword evidence="2" id="KW-1185">Reference proteome</keyword>
<dbReference type="EMBL" id="LWCA01001402">
    <property type="protein sequence ID" value="OAF65192.1"/>
    <property type="molecule type" value="Genomic_DNA"/>
</dbReference>
<evidence type="ECO:0000313" key="2">
    <source>
        <dbReference type="Proteomes" id="UP000078046"/>
    </source>
</evidence>